<dbReference type="RefSeq" id="WP_114277763.1">
    <property type="nucleotide sequence ID" value="NZ_QPJY01000001.1"/>
</dbReference>
<gene>
    <name evidence="12" type="ORF">DFQ59_101158</name>
</gene>
<protein>
    <submittedName>
        <fullName evidence="12">Amino acid ABC transporter membrane protein 1 (PAAT family)</fullName>
    </submittedName>
</protein>
<feature type="transmembrane region" description="Helical" evidence="10">
    <location>
        <begin position="196"/>
        <end position="218"/>
    </location>
</feature>
<evidence type="ECO:0000256" key="8">
    <source>
        <dbReference type="ARBA" id="ARBA00022989"/>
    </source>
</evidence>
<feature type="domain" description="ABC transmembrane type-1" evidence="11">
    <location>
        <begin position="15"/>
        <end position="215"/>
    </location>
</feature>
<evidence type="ECO:0000256" key="2">
    <source>
        <dbReference type="ARBA" id="ARBA00010072"/>
    </source>
</evidence>
<reference evidence="12 13" key="1">
    <citation type="submission" date="2018-07" db="EMBL/GenBank/DDBJ databases">
        <title>Genomic Encyclopedia of Type Strains, Phase IV (KMG-IV): sequencing the most valuable type-strain genomes for metagenomic binning, comparative biology and taxonomic classification.</title>
        <authorList>
            <person name="Goeker M."/>
        </authorList>
    </citation>
    <scope>NUCLEOTIDE SEQUENCE [LARGE SCALE GENOMIC DNA]</scope>
    <source>
        <strain evidence="12 13">DSM 26407</strain>
    </source>
</reference>
<evidence type="ECO:0000256" key="3">
    <source>
        <dbReference type="ARBA" id="ARBA00022448"/>
    </source>
</evidence>
<proteinExistence type="inferred from homology"/>
<dbReference type="AlphaFoldDB" id="A0A369CFN5"/>
<dbReference type="OrthoDB" id="9815029at2"/>
<keyword evidence="7" id="KW-0029">Amino-acid transport</keyword>
<evidence type="ECO:0000256" key="1">
    <source>
        <dbReference type="ARBA" id="ARBA00004429"/>
    </source>
</evidence>
<dbReference type="InterPro" id="IPR035906">
    <property type="entry name" value="MetI-like_sf"/>
</dbReference>
<evidence type="ECO:0000256" key="4">
    <source>
        <dbReference type="ARBA" id="ARBA00022475"/>
    </source>
</evidence>
<evidence type="ECO:0000256" key="10">
    <source>
        <dbReference type="RuleBase" id="RU363032"/>
    </source>
</evidence>
<dbReference type="Gene3D" id="1.10.3720.10">
    <property type="entry name" value="MetI-like"/>
    <property type="match status" value="1"/>
</dbReference>
<evidence type="ECO:0000313" key="13">
    <source>
        <dbReference type="Proteomes" id="UP000252707"/>
    </source>
</evidence>
<dbReference type="CDD" id="cd06261">
    <property type="entry name" value="TM_PBP2"/>
    <property type="match status" value="1"/>
</dbReference>
<dbReference type="GO" id="GO:0043190">
    <property type="term" value="C:ATP-binding cassette (ABC) transporter complex"/>
    <property type="evidence" value="ECO:0007669"/>
    <property type="project" value="InterPro"/>
</dbReference>
<keyword evidence="8 10" id="KW-1133">Transmembrane helix</keyword>
<comment type="subcellular location">
    <subcellularLocation>
        <location evidence="1">Cell inner membrane</location>
        <topology evidence="1">Multi-pass membrane protein</topology>
    </subcellularLocation>
    <subcellularLocation>
        <location evidence="10">Cell membrane</location>
        <topology evidence="10">Multi-pass membrane protein</topology>
    </subcellularLocation>
</comment>
<feature type="transmembrane region" description="Helical" evidence="10">
    <location>
        <begin position="152"/>
        <end position="176"/>
    </location>
</feature>
<dbReference type="PROSITE" id="PS50928">
    <property type="entry name" value="ABC_TM1"/>
    <property type="match status" value="1"/>
</dbReference>
<keyword evidence="9 10" id="KW-0472">Membrane</keyword>
<dbReference type="InterPro" id="IPR000515">
    <property type="entry name" value="MetI-like"/>
</dbReference>
<dbReference type="InterPro" id="IPR051613">
    <property type="entry name" value="ABC_transp_permease_HisMQ"/>
</dbReference>
<name>A0A369CFN5_9GAMM</name>
<sequence length="231" mass="24784">MFELQGFGDQILLGALMTLQLAAGAVAVGLVLGLLGASAKLSRSRLARAAAGLYTTVVRGVPELIIVLLIYFGTAGMLTALAGYFGHQGYVELSPYAAGVTALGITFGSYATEVFRGAMLAIPRGQIEAAQAFGMGRWLTFHRIVLPQVWRIALPGLGNLFLVLLKDTALVSLIGLEELMRKSSIAIGFTKEPFTFYLLAAIIYLGMTVVTMVGIHFAERWANRGLERSRT</sequence>
<comment type="similarity">
    <text evidence="2">Belongs to the binding-protein-dependent transport system permease family. HisMQ subfamily.</text>
</comment>
<dbReference type="PANTHER" id="PTHR30133">
    <property type="entry name" value="CATIONIC AMINO ACID TRANSPORTER, MEMBRANE COMPONENT"/>
    <property type="match status" value="1"/>
</dbReference>
<evidence type="ECO:0000256" key="7">
    <source>
        <dbReference type="ARBA" id="ARBA00022970"/>
    </source>
</evidence>
<feature type="transmembrane region" description="Helical" evidence="10">
    <location>
        <begin position="96"/>
        <end position="115"/>
    </location>
</feature>
<accession>A0A369CFN5</accession>
<evidence type="ECO:0000256" key="9">
    <source>
        <dbReference type="ARBA" id="ARBA00023136"/>
    </source>
</evidence>
<keyword evidence="3 10" id="KW-0813">Transport</keyword>
<dbReference type="SUPFAM" id="SSF161098">
    <property type="entry name" value="MetI-like"/>
    <property type="match status" value="1"/>
</dbReference>
<dbReference type="InterPro" id="IPR010065">
    <property type="entry name" value="AA_ABC_transptr_permease_3TM"/>
</dbReference>
<evidence type="ECO:0000256" key="6">
    <source>
        <dbReference type="ARBA" id="ARBA00022692"/>
    </source>
</evidence>
<evidence type="ECO:0000259" key="11">
    <source>
        <dbReference type="PROSITE" id="PS50928"/>
    </source>
</evidence>
<dbReference type="GO" id="GO:0006865">
    <property type="term" value="P:amino acid transport"/>
    <property type="evidence" value="ECO:0007669"/>
    <property type="project" value="UniProtKB-KW"/>
</dbReference>
<dbReference type="EMBL" id="QPJY01000001">
    <property type="protein sequence ID" value="RCX32860.1"/>
    <property type="molecule type" value="Genomic_DNA"/>
</dbReference>
<dbReference type="PANTHER" id="PTHR30133:SF2">
    <property type="entry name" value="ARGININE ABC TRANSPORTER PERMEASE PROTEIN ARTQ"/>
    <property type="match status" value="1"/>
</dbReference>
<dbReference type="Pfam" id="PF00528">
    <property type="entry name" value="BPD_transp_1"/>
    <property type="match status" value="1"/>
</dbReference>
<dbReference type="Proteomes" id="UP000252707">
    <property type="component" value="Unassembled WGS sequence"/>
</dbReference>
<dbReference type="NCBIfam" id="TIGR01726">
    <property type="entry name" value="HEQRo_perm_3TM"/>
    <property type="match status" value="1"/>
</dbReference>
<evidence type="ECO:0000256" key="5">
    <source>
        <dbReference type="ARBA" id="ARBA00022519"/>
    </source>
</evidence>
<keyword evidence="4" id="KW-1003">Cell membrane</keyword>
<keyword evidence="6 10" id="KW-0812">Transmembrane</keyword>
<feature type="transmembrane region" description="Helical" evidence="10">
    <location>
        <begin position="12"/>
        <end position="35"/>
    </location>
</feature>
<keyword evidence="5" id="KW-0997">Cell inner membrane</keyword>
<keyword evidence="13" id="KW-1185">Reference proteome</keyword>
<evidence type="ECO:0000313" key="12">
    <source>
        <dbReference type="EMBL" id="RCX32860.1"/>
    </source>
</evidence>
<organism evidence="12 13">
    <name type="scientific">Thioalbus denitrificans</name>
    <dbReference type="NCBI Taxonomy" id="547122"/>
    <lineage>
        <taxon>Bacteria</taxon>
        <taxon>Pseudomonadati</taxon>
        <taxon>Pseudomonadota</taxon>
        <taxon>Gammaproteobacteria</taxon>
        <taxon>Chromatiales</taxon>
        <taxon>Ectothiorhodospiraceae</taxon>
        <taxon>Thioalbus</taxon>
    </lineage>
</organism>
<comment type="caution">
    <text evidence="12">The sequence shown here is derived from an EMBL/GenBank/DDBJ whole genome shotgun (WGS) entry which is preliminary data.</text>
</comment>
<dbReference type="GO" id="GO:0022857">
    <property type="term" value="F:transmembrane transporter activity"/>
    <property type="evidence" value="ECO:0007669"/>
    <property type="project" value="InterPro"/>
</dbReference>
<feature type="transmembrane region" description="Helical" evidence="10">
    <location>
        <begin position="64"/>
        <end position="84"/>
    </location>
</feature>